<sequence length="272" mass="29524">MLAVACLSLTACDTETPSPTGTTDPAGPKPEPHTVTGIVVDTNGQPMAGVKVRADNSTLYGSAEVTTGADGRYTLPRLEIGGWKVYAWKEVSYKGHVYQLRMGMNTVADYNAFSPGESGAVKNFKWLLSGTIPDRPQQAHSSSGYFGGALRFANMDQNFAFIPRGTEVTITFTPVAGAKHFDGSAAQVIRKTFTIGESSQINYWLPDIPQAEYRITAESSLNGVRRTVLLTESLSRGFAPAIENFYFLPASRSYESGLLGPENTPFFMQQQQ</sequence>
<keyword evidence="3" id="KW-1185">Reference proteome</keyword>
<dbReference type="Gene3D" id="2.60.40.1120">
    <property type="entry name" value="Carboxypeptidase-like, regulatory domain"/>
    <property type="match status" value="1"/>
</dbReference>
<dbReference type="EMBL" id="BAABHA010000010">
    <property type="protein sequence ID" value="GAA4387242.1"/>
    <property type="molecule type" value="Genomic_DNA"/>
</dbReference>
<evidence type="ECO:0000256" key="1">
    <source>
        <dbReference type="SAM" id="MobiDB-lite"/>
    </source>
</evidence>
<accession>A0ABP8J9B2</accession>
<feature type="compositionally biased region" description="Polar residues" evidence="1">
    <location>
        <begin position="13"/>
        <end position="23"/>
    </location>
</feature>
<dbReference type="SUPFAM" id="SSF49452">
    <property type="entry name" value="Starch-binding domain-like"/>
    <property type="match status" value="1"/>
</dbReference>
<evidence type="ECO:0000313" key="2">
    <source>
        <dbReference type="EMBL" id="GAA4387242.1"/>
    </source>
</evidence>
<proteinExistence type="predicted"/>
<evidence type="ECO:0000313" key="3">
    <source>
        <dbReference type="Proteomes" id="UP001500454"/>
    </source>
</evidence>
<name>A0ABP8J9B2_9BACT</name>
<organism evidence="2 3">
    <name type="scientific">Hymenobacter koreensis</name>
    <dbReference type="NCBI Taxonomy" id="1084523"/>
    <lineage>
        <taxon>Bacteria</taxon>
        <taxon>Pseudomonadati</taxon>
        <taxon>Bacteroidota</taxon>
        <taxon>Cytophagia</taxon>
        <taxon>Cytophagales</taxon>
        <taxon>Hymenobacteraceae</taxon>
        <taxon>Hymenobacter</taxon>
    </lineage>
</organism>
<evidence type="ECO:0008006" key="4">
    <source>
        <dbReference type="Google" id="ProtNLM"/>
    </source>
</evidence>
<protein>
    <recommendedName>
        <fullName evidence="4">Carboxypeptidase regulatory-like domain-containing protein</fullName>
    </recommendedName>
</protein>
<comment type="caution">
    <text evidence="2">The sequence shown here is derived from an EMBL/GenBank/DDBJ whole genome shotgun (WGS) entry which is preliminary data.</text>
</comment>
<dbReference type="InterPro" id="IPR013784">
    <property type="entry name" value="Carb-bd-like_fold"/>
</dbReference>
<reference evidence="3" key="1">
    <citation type="journal article" date="2019" name="Int. J. Syst. Evol. Microbiol.">
        <title>The Global Catalogue of Microorganisms (GCM) 10K type strain sequencing project: providing services to taxonomists for standard genome sequencing and annotation.</title>
        <authorList>
            <consortium name="The Broad Institute Genomics Platform"/>
            <consortium name="The Broad Institute Genome Sequencing Center for Infectious Disease"/>
            <person name="Wu L."/>
            <person name="Ma J."/>
        </authorList>
    </citation>
    <scope>NUCLEOTIDE SEQUENCE [LARGE SCALE GENOMIC DNA]</scope>
    <source>
        <strain evidence="3">JCM 17924</strain>
    </source>
</reference>
<feature type="region of interest" description="Disordered" evidence="1">
    <location>
        <begin position="13"/>
        <end position="32"/>
    </location>
</feature>
<gene>
    <name evidence="2" type="ORF">GCM10023186_32710</name>
</gene>
<dbReference type="Pfam" id="PF13620">
    <property type="entry name" value="CarboxypepD_reg"/>
    <property type="match status" value="1"/>
</dbReference>
<dbReference type="Proteomes" id="UP001500454">
    <property type="component" value="Unassembled WGS sequence"/>
</dbReference>